<dbReference type="Pfam" id="PF02518">
    <property type="entry name" value="HATPase_c"/>
    <property type="match status" value="1"/>
</dbReference>
<dbReference type="Gene3D" id="3.40.50.2300">
    <property type="match status" value="1"/>
</dbReference>
<dbReference type="PROSITE" id="PS50110">
    <property type="entry name" value="RESPONSE_REGULATORY"/>
    <property type="match status" value="1"/>
</dbReference>
<dbReference type="InterPro" id="IPR003661">
    <property type="entry name" value="HisK_dim/P_dom"/>
</dbReference>
<proteinExistence type="predicted"/>
<dbReference type="PRINTS" id="PR00344">
    <property type="entry name" value="BCTRLSENSOR"/>
</dbReference>
<dbReference type="EMBL" id="DSDO01000042">
    <property type="protein sequence ID" value="HDR46178.1"/>
    <property type="molecule type" value="Genomic_DNA"/>
</dbReference>
<feature type="domain" description="Histidine kinase" evidence="13">
    <location>
        <begin position="128"/>
        <end position="345"/>
    </location>
</feature>
<dbReference type="InterPro" id="IPR005467">
    <property type="entry name" value="His_kinase_dom"/>
</dbReference>
<evidence type="ECO:0000256" key="9">
    <source>
        <dbReference type="ARBA" id="ARBA00022840"/>
    </source>
</evidence>
<dbReference type="SMART" id="SM00387">
    <property type="entry name" value="HATPase_c"/>
    <property type="match status" value="1"/>
</dbReference>
<keyword evidence="11" id="KW-0472">Membrane</keyword>
<keyword evidence="9" id="KW-0067">ATP-binding</keyword>
<evidence type="ECO:0000313" key="15">
    <source>
        <dbReference type="EMBL" id="HDR46178.1"/>
    </source>
</evidence>
<evidence type="ECO:0000256" key="3">
    <source>
        <dbReference type="ARBA" id="ARBA00012438"/>
    </source>
</evidence>
<dbReference type="GO" id="GO:0005886">
    <property type="term" value="C:plasma membrane"/>
    <property type="evidence" value="ECO:0007669"/>
    <property type="project" value="UniProtKB-SubCell"/>
</dbReference>
<dbReference type="GO" id="GO:0000155">
    <property type="term" value="F:phosphorelay sensor kinase activity"/>
    <property type="evidence" value="ECO:0007669"/>
    <property type="project" value="InterPro"/>
</dbReference>
<evidence type="ECO:0000256" key="5">
    <source>
        <dbReference type="ARBA" id="ARBA00022553"/>
    </source>
</evidence>
<evidence type="ECO:0000256" key="6">
    <source>
        <dbReference type="ARBA" id="ARBA00022679"/>
    </source>
</evidence>
<feature type="domain" description="Response regulatory" evidence="14">
    <location>
        <begin position="1"/>
        <end position="103"/>
    </location>
</feature>
<gene>
    <name evidence="15" type="ORF">ENN94_00590</name>
</gene>
<dbReference type="Pfam" id="PF00072">
    <property type="entry name" value="Response_reg"/>
    <property type="match status" value="1"/>
</dbReference>
<dbReference type="InterPro" id="IPR004358">
    <property type="entry name" value="Sig_transdc_His_kin-like_C"/>
</dbReference>
<dbReference type="Gene3D" id="3.30.565.10">
    <property type="entry name" value="Histidine kinase-like ATPase, C-terminal domain"/>
    <property type="match status" value="1"/>
</dbReference>
<dbReference type="FunFam" id="3.30.565.10:FF:000023">
    <property type="entry name" value="PAS domain-containing sensor histidine kinase"/>
    <property type="match status" value="1"/>
</dbReference>
<dbReference type="InterPro" id="IPR011006">
    <property type="entry name" value="CheY-like_superfamily"/>
</dbReference>
<comment type="catalytic activity">
    <reaction evidence="1">
        <text>ATP + protein L-histidine = ADP + protein N-phospho-L-histidine.</text>
        <dbReference type="EC" id="2.7.13.3"/>
    </reaction>
</comment>
<organism evidence="15">
    <name type="scientific">Geoalkalibacter subterraneus</name>
    <dbReference type="NCBI Taxonomy" id="483547"/>
    <lineage>
        <taxon>Bacteria</taxon>
        <taxon>Pseudomonadati</taxon>
        <taxon>Thermodesulfobacteriota</taxon>
        <taxon>Desulfuromonadia</taxon>
        <taxon>Desulfuromonadales</taxon>
        <taxon>Geoalkalibacteraceae</taxon>
        <taxon>Geoalkalibacter</taxon>
    </lineage>
</organism>
<evidence type="ECO:0000256" key="12">
    <source>
        <dbReference type="PROSITE-ProRule" id="PRU00169"/>
    </source>
</evidence>
<dbReference type="InterPro" id="IPR001789">
    <property type="entry name" value="Sig_transdc_resp-reg_receiver"/>
</dbReference>
<sequence>IRDLCSKVLKGYRIVEAGSGEQALNILDSTPVDVVLTDVMMPRMSGLELLHRIKERQPTQPVVVMTGYADKDVILKALKADADDFITKPINLLQLRTTVEKVIERKAMKEELVDLKRMDRLKTEFLGLISHKLKTPTTAISLFIQNLAHGIGDTKDPAFQKTLKMILEESAYLEGLIQDLLSFSNIILKENAPQAGDIALDELTRVLVTELMPRARERSITIEARFPEGFPTVRADREHMRFVLHALIDNAVKFSSEEGHVSIRGEQGQHQLRIQIQDDGIGMAREEIPKVFEKFYQVDPQRTGQVRGFGLGLYYARRFVHRLGGNLSLESEPGRGTTASITLPL</sequence>
<evidence type="ECO:0000259" key="13">
    <source>
        <dbReference type="PROSITE" id="PS50109"/>
    </source>
</evidence>
<comment type="caution">
    <text evidence="15">The sequence shown here is derived from an EMBL/GenBank/DDBJ whole genome shotgun (WGS) entry which is preliminary data.</text>
</comment>
<dbReference type="CDD" id="cd00156">
    <property type="entry name" value="REC"/>
    <property type="match status" value="1"/>
</dbReference>
<comment type="subcellular location">
    <subcellularLocation>
        <location evidence="2">Cell membrane</location>
    </subcellularLocation>
</comment>
<dbReference type="GO" id="GO:0005524">
    <property type="term" value="F:ATP binding"/>
    <property type="evidence" value="ECO:0007669"/>
    <property type="project" value="UniProtKB-KW"/>
</dbReference>
<evidence type="ECO:0000259" key="14">
    <source>
        <dbReference type="PROSITE" id="PS50110"/>
    </source>
</evidence>
<dbReference type="SUPFAM" id="SSF52172">
    <property type="entry name" value="CheY-like"/>
    <property type="match status" value="1"/>
</dbReference>
<feature type="non-terminal residue" evidence="15">
    <location>
        <position position="1"/>
    </location>
</feature>
<dbReference type="Proteomes" id="UP000886162">
    <property type="component" value="Unassembled WGS sequence"/>
</dbReference>
<reference evidence="15" key="1">
    <citation type="journal article" date="2020" name="mSystems">
        <title>Genome- and Community-Level Interaction Insights into Carbon Utilization and Element Cycling Functions of Hydrothermarchaeota in Hydrothermal Sediment.</title>
        <authorList>
            <person name="Zhou Z."/>
            <person name="Liu Y."/>
            <person name="Xu W."/>
            <person name="Pan J."/>
            <person name="Luo Z.H."/>
            <person name="Li M."/>
        </authorList>
    </citation>
    <scope>NUCLEOTIDE SEQUENCE [LARGE SCALE GENOMIC DNA]</scope>
    <source>
        <strain evidence="15">SpSt-1220</strain>
    </source>
</reference>
<evidence type="ECO:0000256" key="4">
    <source>
        <dbReference type="ARBA" id="ARBA00022475"/>
    </source>
</evidence>
<keyword evidence="5 12" id="KW-0597">Phosphoprotein</keyword>
<dbReference type="InterPro" id="IPR003594">
    <property type="entry name" value="HATPase_dom"/>
</dbReference>
<evidence type="ECO:0000256" key="1">
    <source>
        <dbReference type="ARBA" id="ARBA00000085"/>
    </source>
</evidence>
<dbReference type="SUPFAM" id="SSF55874">
    <property type="entry name" value="ATPase domain of HSP90 chaperone/DNA topoisomerase II/histidine kinase"/>
    <property type="match status" value="1"/>
</dbReference>
<dbReference type="PANTHER" id="PTHR43547:SF2">
    <property type="entry name" value="HYBRID SIGNAL TRANSDUCTION HISTIDINE KINASE C"/>
    <property type="match status" value="1"/>
</dbReference>
<evidence type="ECO:0000256" key="8">
    <source>
        <dbReference type="ARBA" id="ARBA00022777"/>
    </source>
</evidence>
<name>A0A831L6E1_9BACT</name>
<keyword evidence="6" id="KW-0808">Transferase</keyword>
<evidence type="ECO:0000256" key="11">
    <source>
        <dbReference type="ARBA" id="ARBA00023136"/>
    </source>
</evidence>
<keyword evidence="7" id="KW-0547">Nucleotide-binding</keyword>
<dbReference type="Gene3D" id="1.10.287.130">
    <property type="match status" value="1"/>
</dbReference>
<dbReference type="AlphaFoldDB" id="A0A831L6E1"/>
<dbReference type="SMART" id="SM00388">
    <property type="entry name" value="HisKA"/>
    <property type="match status" value="1"/>
</dbReference>
<keyword evidence="10" id="KW-0902">Two-component regulatory system</keyword>
<keyword evidence="8 15" id="KW-0418">Kinase</keyword>
<dbReference type="PANTHER" id="PTHR43547">
    <property type="entry name" value="TWO-COMPONENT HISTIDINE KINASE"/>
    <property type="match status" value="1"/>
</dbReference>
<accession>A0A831L6E1</accession>
<keyword evidence="4" id="KW-1003">Cell membrane</keyword>
<dbReference type="PROSITE" id="PS50109">
    <property type="entry name" value="HIS_KIN"/>
    <property type="match status" value="1"/>
</dbReference>
<protein>
    <recommendedName>
        <fullName evidence="3">histidine kinase</fullName>
        <ecNumber evidence="3">2.7.13.3</ecNumber>
    </recommendedName>
</protein>
<feature type="modified residue" description="4-aspartylphosphate" evidence="12">
    <location>
        <position position="38"/>
    </location>
</feature>
<dbReference type="SMART" id="SM00448">
    <property type="entry name" value="REC"/>
    <property type="match status" value="1"/>
</dbReference>
<evidence type="ECO:0000256" key="7">
    <source>
        <dbReference type="ARBA" id="ARBA00022741"/>
    </source>
</evidence>
<dbReference type="CDD" id="cd00075">
    <property type="entry name" value="HATPase"/>
    <property type="match status" value="1"/>
</dbReference>
<dbReference type="EC" id="2.7.13.3" evidence="3"/>
<evidence type="ECO:0000256" key="10">
    <source>
        <dbReference type="ARBA" id="ARBA00023012"/>
    </source>
</evidence>
<dbReference type="InterPro" id="IPR036890">
    <property type="entry name" value="HATPase_C_sf"/>
</dbReference>
<evidence type="ECO:0000256" key="2">
    <source>
        <dbReference type="ARBA" id="ARBA00004236"/>
    </source>
</evidence>
<dbReference type="CDD" id="cd00082">
    <property type="entry name" value="HisKA"/>
    <property type="match status" value="1"/>
</dbReference>
<dbReference type="Pfam" id="PF00512">
    <property type="entry name" value="HisKA"/>
    <property type="match status" value="1"/>
</dbReference>